<evidence type="ECO:0000313" key="1">
    <source>
        <dbReference type="EMBL" id="QMV16201.1"/>
    </source>
</evidence>
<evidence type="ECO:0000313" key="2">
    <source>
        <dbReference type="Proteomes" id="UP000515264"/>
    </source>
</evidence>
<sequence length="72" mass="8197">MPAVRNIVRDFRVEEARAERKCHANSSDKILAGEKHFAYDDSGRINICKKCADSVLKVASDHIEKVRIELSR</sequence>
<keyword evidence="2" id="KW-1185">Reference proteome</keyword>
<proteinExistence type="predicted"/>
<name>A0ABX6R3U4_9VIBR</name>
<organism evidence="1 2">
    <name type="scientific">Vibrio spartinae</name>
    <dbReference type="NCBI Taxonomy" id="1918945"/>
    <lineage>
        <taxon>Bacteria</taxon>
        <taxon>Pseudomonadati</taxon>
        <taxon>Pseudomonadota</taxon>
        <taxon>Gammaproteobacteria</taxon>
        <taxon>Vibrionales</taxon>
        <taxon>Vibrionaceae</taxon>
        <taxon>Vibrio</taxon>
    </lineage>
</organism>
<reference evidence="1 2" key="1">
    <citation type="journal article" date="2020" name="J. Nat. Prod.">
        <title>Genomics-Metabolomics Profiling Disclosed Marine Vibrio spartinae 3.6 as a Producer of a New Branched Side Chain Prodigiosin.</title>
        <authorList>
            <person name="Vitale G.A."/>
            <person name="Sciarretta M."/>
            <person name="Palma Esposito F."/>
            <person name="January G.G."/>
            <person name="Giaccio M."/>
            <person name="Bunk B."/>
            <person name="Sproer C."/>
            <person name="Bajerski F."/>
            <person name="Power D."/>
            <person name="Festa C."/>
            <person name="Monti M.C."/>
            <person name="D'Auria M.V."/>
            <person name="de Pascale D."/>
        </authorList>
    </citation>
    <scope>NUCLEOTIDE SEQUENCE [LARGE SCALE GENOMIC DNA]</scope>
    <source>
        <strain evidence="1 2">3.6</strain>
    </source>
</reference>
<gene>
    <name evidence="1" type="ORF">Vspart_03586</name>
</gene>
<protein>
    <submittedName>
        <fullName evidence="1">Uncharacterized protein</fullName>
    </submittedName>
</protein>
<dbReference type="Proteomes" id="UP000515264">
    <property type="component" value="Chromosome 2"/>
</dbReference>
<accession>A0ABX6R3U4</accession>
<dbReference type="EMBL" id="CP046269">
    <property type="protein sequence ID" value="QMV16201.1"/>
    <property type="molecule type" value="Genomic_DNA"/>
</dbReference>